<name>A0A2P6AQ55_9GAMM</name>
<organism evidence="2 3">
    <name type="scientific">Amnimonas aquatica</name>
    <dbReference type="NCBI Taxonomy" id="2094561"/>
    <lineage>
        <taxon>Bacteria</taxon>
        <taxon>Pseudomonadati</taxon>
        <taxon>Pseudomonadota</taxon>
        <taxon>Gammaproteobacteria</taxon>
        <taxon>Moraxellales</taxon>
        <taxon>Moraxellaceae</taxon>
        <taxon>Amnimonas</taxon>
    </lineage>
</organism>
<comment type="caution">
    <text evidence="2">The sequence shown here is derived from an EMBL/GenBank/DDBJ whole genome shotgun (WGS) entry which is preliminary data.</text>
</comment>
<dbReference type="InterPro" id="IPR011055">
    <property type="entry name" value="Dup_hybrid_motif"/>
</dbReference>
<evidence type="ECO:0000313" key="2">
    <source>
        <dbReference type="EMBL" id="PQA27763.1"/>
    </source>
</evidence>
<keyword evidence="3" id="KW-1185">Reference proteome</keyword>
<feature type="non-terminal residue" evidence="2">
    <location>
        <position position="1"/>
    </location>
</feature>
<dbReference type="FunFam" id="2.70.70.10:FF:000019">
    <property type="entry name" value="M23 family peptidase"/>
    <property type="match status" value="1"/>
</dbReference>
<evidence type="ECO:0000259" key="1">
    <source>
        <dbReference type="Pfam" id="PF01551"/>
    </source>
</evidence>
<dbReference type="EMBL" id="PTQZ01000369">
    <property type="protein sequence ID" value="PQA27763.1"/>
    <property type="molecule type" value="Genomic_DNA"/>
</dbReference>
<accession>A0A2P6AQ55</accession>
<dbReference type="CDD" id="cd12797">
    <property type="entry name" value="M23_peptidase"/>
    <property type="match status" value="1"/>
</dbReference>
<dbReference type="GO" id="GO:0004222">
    <property type="term" value="F:metalloendopeptidase activity"/>
    <property type="evidence" value="ECO:0007669"/>
    <property type="project" value="TreeGrafter"/>
</dbReference>
<dbReference type="RefSeq" id="WP_105193485.1">
    <property type="nucleotide sequence ID" value="NZ_PTQZ01000369.1"/>
</dbReference>
<dbReference type="Pfam" id="PF01551">
    <property type="entry name" value="Peptidase_M23"/>
    <property type="match status" value="1"/>
</dbReference>
<dbReference type="Proteomes" id="UP000243900">
    <property type="component" value="Unassembled WGS sequence"/>
</dbReference>
<dbReference type="InterPro" id="IPR050570">
    <property type="entry name" value="Cell_wall_metabolism_enzyme"/>
</dbReference>
<dbReference type="PANTHER" id="PTHR21666">
    <property type="entry name" value="PEPTIDASE-RELATED"/>
    <property type="match status" value="1"/>
</dbReference>
<dbReference type="AlphaFoldDB" id="A0A2P6AQ55"/>
<sequence length="241" mass="25966">LPAGSAGQTLYYQGNPVWTGRLKAGGDRVAVIGVGLDSDGEQALHSTPDNDPATQVASFTVSRQPYPEQRLTLTQTQYVNPDPVQLERFAREAAEQKAAYRVHSPAGADARWPTFRWPLTGRLSSPFGLRRFFNDEPRAPHLGLDIAGATGTPAVAPADGRVALTGDYFFNGRTVIIDHGQGLYSMLCHFSKVLVKTGDAVKAGQPVGLVGATGRATGPHLHWTVSLNDMRVDPRWLLPGD</sequence>
<dbReference type="PANTHER" id="PTHR21666:SF285">
    <property type="entry name" value="M23 FAMILY METALLOPEPTIDASE"/>
    <property type="match status" value="1"/>
</dbReference>
<gene>
    <name evidence="2" type="ORF">C5O18_10065</name>
</gene>
<feature type="domain" description="M23ase beta-sheet core" evidence="1">
    <location>
        <begin position="140"/>
        <end position="234"/>
    </location>
</feature>
<evidence type="ECO:0000313" key="3">
    <source>
        <dbReference type="Proteomes" id="UP000243900"/>
    </source>
</evidence>
<dbReference type="Gene3D" id="2.60.40.1590">
    <property type="entry name" value="Peptidoglycan hydrolase domains"/>
    <property type="match status" value="1"/>
</dbReference>
<dbReference type="OrthoDB" id="9815245at2"/>
<proteinExistence type="predicted"/>
<reference evidence="3" key="1">
    <citation type="submission" date="2018-02" db="EMBL/GenBank/DDBJ databases">
        <title>Genome sequencing of Solimonas sp. HR-BB.</title>
        <authorList>
            <person name="Lee Y."/>
            <person name="Jeon C.O."/>
        </authorList>
    </citation>
    <scope>NUCLEOTIDE SEQUENCE [LARGE SCALE GENOMIC DNA]</scope>
    <source>
        <strain evidence="3">HR-E</strain>
    </source>
</reference>
<dbReference type="InterPro" id="IPR016047">
    <property type="entry name" value="M23ase_b-sheet_dom"/>
</dbReference>
<dbReference type="Gene3D" id="2.70.70.10">
    <property type="entry name" value="Glucose Permease (Domain IIA)"/>
    <property type="match status" value="1"/>
</dbReference>
<dbReference type="SUPFAM" id="SSF51261">
    <property type="entry name" value="Duplicated hybrid motif"/>
    <property type="match status" value="1"/>
</dbReference>
<protein>
    <recommendedName>
        <fullName evidence="1">M23ase beta-sheet core domain-containing protein</fullName>
    </recommendedName>
</protein>